<organism evidence="4">
    <name type="scientific">Echinostoma caproni</name>
    <dbReference type="NCBI Taxonomy" id="27848"/>
    <lineage>
        <taxon>Eukaryota</taxon>
        <taxon>Metazoa</taxon>
        <taxon>Spiralia</taxon>
        <taxon>Lophotrochozoa</taxon>
        <taxon>Platyhelminthes</taxon>
        <taxon>Trematoda</taxon>
        <taxon>Digenea</taxon>
        <taxon>Plagiorchiida</taxon>
        <taxon>Echinostomata</taxon>
        <taxon>Echinostomatoidea</taxon>
        <taxon>Echinostomatidae</taxon>
        <taxon>Echinostoma</taxon>
    </lineage>
</organism>
<reference evidence="2 3" key="2">
    <citation type="submission" date="2018-11" db="EMBL/GenBank/DDBJ databases">
        <authorList>
            <consortium name="Pathogen Informatics"/>
        </authorList>
    </citation>
    <scope>NUCLEOTIDE SEQUENCE [LARGE SCALE GENOMIC DNA]</scope>
    <source>
        <strain evidence="2 3">Egypt</strain>
    </source>
</reference>
<dbReference type="OrthoDB" id="6288133at2759"/>
<evidence type="ECO:0000313" key="4">
    <source>
        <dbReference type="WBParaSite" id="ECPE_0000635601-mRNA-1"/>
    </source>
</evidence>
<accession>A0A183AHA8</accession>
<evidence type="ECO:0000256" key="1">
    <source>
        <dbReference type="SAM" id="Coils"/>
    </source>
</evidence>
<keyword evidence="1" id="KW-0175">Coiled coil</keyword>
<gene>
    <name evidence="2" type="ORF">ECPE_LOCUS6343</name>
</gene>
<sequence length="213" mass="24695">MDRIHRTLQFEQDEQIRTAVWSVHQLAQTRLTSLARRYEASVDSVRAACRTQLANTISILRGLLAEQRKRDDSETKQQLEQRVIQLKEELEKKMFDIRLLRQQVEQVQAERDEALSLVSWAPHNYPTAWVQTDSTVRACRNVAVQAGKPIQEEDLEAKLALERLVSDLRSHNETLRSRVIFFPGNVQFNHQRNGVEMGSSLEPLFVDVFMSKL</sequence>
<reference evidence="4" key="1">
    <citation type="submission" date="2016-06" db="UniProtKB">
        <authorList>
            <consortium name="WormBaseParasite"/>
        </authorList>
    </citation>
    <scope>IDENTIFICATION</scope>
</reference>
<dbReference type="WBParaSite" id="ECPE_0000635601-mRNA-1">
    <property type="protein sequence ID" value="ECPE_0000635601-mRNA-1"/>
    <property type="gene ID" value="ECPE_0000635601"/>
</dbReference>
<name>A0A183AHA8_9TREM</name>
<evidence type="ECO:0000313" key="3">
    <source>
        <dbReference type="Proteomes" id="UP000272942"/>
    </source>
</evidence>
<keyword evidence="3" id="KW-1185">Reference proteome</keyword>
<evidence type="ECO:0000313" key="2">
    <source>
        <dbReference type="EMBL" id="VDP78128.1"/>
    </source>
</evidence>
<feature type="coiled-coil region" evidence="1">
    <location>
        <begin position="69"/>
        <end position="117"/>
    </location>
</feature>
<dbReference type="AlphaFoldDB" id="A0A183AHA8"/>
<proteinExistence type="predicted"/>
<dbReference type="EMBL" id="UZAN01043336">
    <property type="protein sequence ID" value="VDP78128.1"/>
    <property type="molecule type" value="Genomic_DNA"/>
</dbReference>
<protein>
    <submittedName>
        <fullName evidence="4">Kinetochore protein Spc24</fullName>
    </submittedName>
</protein>
<dbReference type="Proteomes" id="UP000272942">
    <property type="component" value="Unassembled WGS sequence"/>
</dbReference>